<dbReference type="Proteomes" id="UP000663836">
    <property type="component" value="Unassembled WGS sequence"/>
</dbReference>
<dbReference type="Proteomes" id="UP000663823">
    <property type="component" value="Unassembled WGS sequence"/>
</dbReference>
<sequence>MVFIKKWFDHNLNLVNNIISVQTNQDDPRQRSSFSTLSSYMEMLSARYSNRELYWINQYRLIRQYIWTNNRTWNVTNYLQNKYVYWCDCGSHVRISRSFLNGENNIYWSDSRRDTTEVISWDGKNRCTVMLTIYK</sequence>
<evidence type="ECO:0000313" key="2">
    <source>
        <dbReference type="EMBL" id="CAF3853155.1"/>
    </source>
</evidence>
<dbReference type="AlphaFoldDB" id="A0A818XFP2"/>
<evidence type="ECO:0000313" key="3">
    <source>
        <dbReference type="Proteomes" id="UP000663823"/>
    </source>
</evidence>
<protein>
    <submittedName>
        <fullName evidence="1">Uncharacterized protein</fullName>
    </submittedName>
</protein>
<reference evidence="1" key="1">
    <citation type="submission" date="2021-02" db="EMBL/GenBank/DDBJ databases">
        <authorList>
            <person name="Nowell W R."/>
        </authorList>
    </citation>
    <scope>NUCLEOTIDE SEQUENCE</scope>
</reference>
<dbReference type="EMBL" id="CAJOBD010002070">
    <property type="protein sequence ID" value="CAF3853155.1"/>
    <property type="molecule type" value="Genomic_DNA"/>
</dbReference>
<dbReference type="EMBL" id="CAJOAX010001674">
    <property type="protein sequence ID" value="CAF3736393.1"/>
    <property type="molecule type" value="Genomic_DNA"/>
</dbReference>
<proteinExistence type="predicted"/>
<evidence type="ECO:0000313" key="1">
    <source>
        <dbReference type="EMBL" id="CAF3736393.1"/>
    </source>
</evidence>
<accession>A0A818XFP2</accession>
<name>A0A818XFP2_9BILA</name>
<gene>
    <name evidence="2" type="ORF">JBS370_LOCUS18361</name>
    <name evidence="1" type="ORF">OTI717_LOCUS14752</name>
</gene>
<comment type="caution">
    <text evidence="1">The sequence shown here is derived from an EMBL/GenBank/DDBJ whole genome shotgun (WGS) entry which is preliminary data.</text>
</comment>
<organism evidence="1 3">
    <name type="scientific">Rotaria sordida</name>
    <dbReference type="NCBI Taxonomy" id="392033"/>
    <lineage>
        <taxon>Eukaryota</taxon>
        <taxon>Metazoa</taxon>
        <taxon>Spiralia</taxon>
        <taxon>Gnathifera</taxon>
        <taxon>Rotifera</taxon>
        <taxon>Eurotatoria</taxon>
        <taxon>Bdelloidea</taxon>
        <taxon>Philodinida</taxon>
        <taxon>Philodinidae</taxon>
        <taxon>Rotaria</taxon>
    </lineage>
</organism>